<feature type="domain" description="Major facilitator superfamily (MFS) profile" evidence="7">
    <location>
        <begin position="59"/>
        <end position="498"/>
    </location>
</feature>
<reference evidence="8" key="1">
    <citation type="journal article" date="2021" name="Nat. Commun.">
        <title>Genetic determinants of endophytism in the Arabidopsis root mycobiome.</title>
        <authorList>
            <person name="Mesny F."/>
            <person name="Miyauchi S."/>
            <person name="Thiergart T."/>
            <person name="Pickel B."/>
            <person name="Atanasova L."/>
            <person name="Karlsson M."/>
            <person name="Huettel B."/>
            <person name="Barry K.W."/>
            <person name="Haridas S."/>
            <person name="Chen C."/>
            <person name="Bauer D."/>
            <person name="Andreopoulos W."/>
            <person name="Pangilinan J."/>
            <person name="LaButti K."/>
            <person name="Riley R."/>
            <person name="Lipzen A."/>
            <person name="Clum A."/>
            <person name="Drula E."/>
            <person name="Henrissat B."/>
            <person name="Kohler A."/>
            <person name="Grigoriev I.V."/>
            <person name="Martin F.M."/>
            <person name="Hacquard S."/>
        </authorList>
    </citation>
    <scope>NUCLEOTIDE SEQUENCE</scope>
    <source>
        <strain evidence="8">MPI-CAGE-AT-0147</strain>
    </source>
</reference>
<dbReference type="Gene3D" id="1.20.1250.20">
    <property type="entry name" value="MFS general substrate transporter like domains"/>
    <property type="match status" value="1"/>
</dbReference>
<evidence type="ECO:0000256" key="6">
    <source>
        <dbReference type="SAM" id="Phobius"/>
    </source>
</evidence>
<feature type="transmembrane region" description="Helical" evidence="6">
    <location>
        <begin position="197"/>
        <end position="216"/>
    </location>
</feature>
<dbReference type="PANTHER" id="PTHR48022:SF33">
    <property type="entry name" value="SUGAR PERMEASE, PUTATIVE (AFU_ORTHOLOGUE AFUA_6G12040)-RELATED"/>
    <property type="match status" value="1"/>
</dbReference>
<dbReference type="Proteomes" id="UP000738349">
    <property type="component" value="Unassembled WGS sequence"/>
</dbReference>
<dbReference type="GO" id="GO:0016020">
    <property type="term" value="C:membrane"/>
    <property type="evidence" value="ECO:0007669"/>
    <property type="project" value="UniProtKB-SubCell"/>
</dbReference>
<evidence type="ECO:0000259" key="7">
    <source>
        <dbReference type="PROSITE" id="PS50850"/>
    </source>
</evidence>
<feature type="transmembrane region" description="Helical" evidence="6">
    <location>
        <begin position="134"/>
        <end position="153"/>
    </location>
</feature>
<dbReference type="Pfam" id="PF00083">
    <property type="entry name" value="Sugar_tr"/>
    <property type="match status" value="1"/>
</dbReference>
<accession>A0A9P9E200</accession>
<organism evidence="8 9">
    <name type="scientific">Dactylonectria macrodidyma</name>
    <dbReference type="NCBI Taxonomy" id="307937"/>
    <lineage>
        <taxon>Eukaryota</taxon>
        <taxon>Fungi</taxon>
        <taxon>Dikarya</taxon>
        <taxon>Ascomycota</taxon>
        <taxon>Pezizomycotina</taxon>
        <taxon>Sordariomycetes</taxon>
        <taxon>Hypocreomycetidae</taxon>
        <taxon>Hypocreales</taxon>
        <taxon>Nectriaceae</taxon>
        <taxon>Dactylonectria</taxon>
    </lineage>
</organism>
<keyword evidence="3 6" id="KW-0812">Transmembrane</keyword>
<feature type="transmembrane region" description="Helical" evidence="6">
    <location>
        <begin position="314"/>
        <end position="337"/>
    </location>
</feature>
<dbReference type="InterPro" id="IPR036259">
    <property type="entry name" value="MFS_trans_sf"/>
</dbReference>
<dbReference type="PROSITE" id="PS00217">
    <property type="entry name" value="SUGAR_TRANSPORT_2"/>
    <property type="match status" value="1"/>
</dbReference>
<keyword evidence="9" id="KW-1185">Reference proteome</keyword>
<dbReference type="PROSITE" id="PS50850">
    <property type="entry name" value="MFS"/>
    <property type="match status" value="1"/>
</dbReference>
<sequence length="531" mass="57694">MTTSDVDKVQQFDHVESTHSVDKFVFSDEAVERGAAIQEEERNLTIAQATRQFWKSILYSSVAFAAAMMFGYDSIVNGASLSMPSFFMYFGDVNETGFYLPSIWTSLWSAMSSLFQAIGAFSAGFLMDRFGRTWTGSALSALTIAGTAMQYVAKSRGLLLAGKMVNGLGIGAGMAVGLTYASEVAPVKLRAPIQQGIVLFNVAMFAVALGVVRAFVPKTEESAFRTVFALQWAVGGLAAVVFLLVPESPNFLVQKQRFDAAKKSLAKIYGAETAGERLALLVKTTQDEQVNAVIDSGSYLDCFKGTDLKRTLTIIFIYIASNIAGAAFLTQNILILITAGLEAIHVFDIGIGGFGLAIVIILATWALAGKFRRHNAFFFGCIINLIIMVIIGALYYAPGQSGLWASAVLMNLLITLQTSIIQAMGWPIAAEISSYRLRGKSLSLGTISQAIMAWLTSFVVPYMFNVDSGNLGIRTGFIWAGTSVFLILGAWFLVPDTTNLTAEEIDHLYIDKVKPREFQKAWQQRHAAGEN</sequence>
<dbReference type="InterPro" id="IPR005829">
    <property type="entry name" value="Sugar_transporter_CS"/>
</dbReference>
<evidence type="ECO:0000313" key="9">
    <source>
        <dbReference type="Proteomes" id="UP000738349"/>
    </source>
</evidence>
<comment type="similarity">
    <text evidence="2">Belongs to the major facilitator superfamily. Sugar transporter (TC 2.A.1.1) family.</text>
</comment>
<feature type="transmembrane region" description="Helical" evidence="6">
    <location>
        <begin position="57"/>
        <end position="83"/>
    </location>
</feature>
<dbReference type="PANTHER" id="PTHR48022">
    <property type="entry name" value="PLASTIDIC GLUCOSE TRANSPORTER 4"/>
    <property type="match status" value="1"/>
</dbReference>
<gene>
    <name evidence="8" type="ORF">EDB81DRAFT_697257</name>
</gene>
<dbReference type="SUPFAM" id="SSF103473">
    <property type="entry name" value="MFS general substrate transporter"/>
    <property type="match status" value="1"/>
</dbReference>
<feature type="transmembrane region" description="Helical" evidence="6">
    <location>
        <begin position="165"/>
        <end position="185"/>
    </location>
</feature>
<keyword evidence="4 6" id="KW-1133">Transmembrane helix</keyword>
<evidence type="ECO:0000256" key="3">
    <source>
        <dbReference type="ARBA" id="ARBA00022692"/>
    </source>
</evidence>
<feature type="transmembrane region" description="Helical" evidence="6">
    <location>
        <begin position="376"/>
        <end position="397"/>
    </location>
</feature>
<feature type="transmembrane region" description="Helical" evidence="6">
    <location>
        <begin position="349"/>
        <end position="369"/>
    </location>
</feature>
<dbReference type="InterPro" id="IPR005828">
    <property type="entry name" value="MFS_sugar_transport-like"/>
</dbReference>
<feature type="transmembrane region" description="Helical" evidence="6">
    <location>
        <begin position="476"/>
        <end position="494"/>
    </location>
</feature>
<dbReference type="AlphaFoldDB" id="A0A9P9E200"/>
<dbReference type="InterPro" id="IPR020846">
    <property type="entry name" value="MFS_dom"/>
</dbReference>
<comment type="caution">
    <text evidence="8">The sequence shown here is derived from an EMBL/GenBank/DDBJ whole genome shotgun (WGS) entry which is preliminary data.</text>
</comment>
<dbReference type="EMBL" id="JAGMUV010000018">
    <property type="protein sequence ID" value="KAH7129147.1"/>
    <property type="molecule type" value="Genomic_DNA"/>
</dbReference>
<feature type="transmembrane region" description="Helical" evidence="6">
    <location>
        <begin position="222"/>
        <end position="245"/>
    </location>
</feature>
<proteinExistence type="inferred from homology"/>
<name>A0A9P9E200_9HYPO</name>
<feature type="transmembrane region" description="Helical" evidence="6">
    <location>
        <begin position="441"/>
        <end position="464"/>
    </location>
</feature>
<dbReference type="OrthoDB" id="6612291at2759"/>
<dbReference type="FunFam" id="1.20.1250.20:FF:000078">
    <property type="entry name" value="MFS maltose transporter, putative"/>
    <property type="match status" value="1"/>
</dbReference>
<evidence type="ECO:0000313" key="8">
    <source>
        <dbReference type="EMBL" id="KAH7129147.1"/>
    </source>
</evidence>
<keyword evidence="5 6" id="KW-0472">Membrane</keyword>
<dbReference type="InterPro" id="IPR050360">
    <property type="entry name" value="MFS_Sugar_Transporters"/>
</dbReference>
<evidence type="ECO:0000256" key="4">
    <source>
        <dbReference type="ARBA" id="ARBA00022989"/>
    </source>
</evidence>
<evidence type="ECO:0000256" key="5">
    <source>
        <dbReference type="ARBA" id="ARBA00023136"/>
    </source>
</evidence>
<feature type="transmembrane region" description="Helical" evidence="6">
    <location>
        <begin position="403"/>
        <end position="429"/>
    </location>
</feature>
<feature type="transmembrane region" description="Helical" evidence="6">
    <location>
        <begin position="103"/>
        <end position="127"/>
    </location>
</feature>
<protein>
    <submittedName>
        <fullName evidence="8">General substrate transporter</fullName>
    </submittedName>
</protein>
<dbReference type="GO" id="GO:0005351">
    <property type="term" value="F:carbohydrate:proton symporter activity"/>
    <property type="evidence" value="ECO:0007669"/>
    <property type="project" value="TreeGrafter"/>
</dbReference>
<evidence type="ECO:0000256" key="1">
    <source>
        <dbReference type="ARBA" id="ARBA00004141"/>
    </source>
</evidence>
<comment type="subcellular location">
    <subcellularLocation>
        <location evidence="1">Membrane</location>
        <topology evidence="1">Multi-pass membrane protein</topology>
    </subcellularLocation>
</comment>
<evidence type="ECO:0000256" key="2">
    <source>
        <dbReference type="ARBA" id="ARBA00010992"/>
    </source>
</evidence>